<accession>A0AA40KXE8</accession>
<dbReference type="AlphaFoldDB" id="A0AA40KXE8"/>
<evidence type="ECO:0000313" key="2">
    <source>
        <dbReference type="EMBL" id="KAK1136566.1"/>
    </source>
</evidence>
<protein>
    <submittedName>
        <fullName evidence="2">Uncharacterized protein</fullName>
    </submittedName>
</protein>
<dbReference type="Proteomes" id="UP001177670">
    <property type="component" value="Unassembled WGS sequence"/>
</dbReference>
<organism evidence="2 3">
    <name type="scientific">Melipona bicolor</name>
    <dbReference type="NCBI Taxonomy" id="60889"/>
    <lineage>
        <taxon>Eukaryota</taxon>
        <taxon>Metazoa</taxon>
        <taxon>Ecdysozoa</taxon>
        <taxon>Arthropoda</taxon>
        <taxon>Hexapoda</taxon>
        <taxon>Insecta</taxon>
        <taxon>Pterygota</taxon>
        <taxon>Neoptera</taxon>
        <taxon>Endopterygota</taxon>
        <taxon>Hymenoptera</taxon>
        <taxon>Apocrita</taxon>
        <taxon>Aculeata</taxon>
        <taxon>Apoidea</taxon>
        <taxon>Anthophila</taxon>
        <taxon>Apidae</taxon>
        <taxon>Melipona</taxon>
    </lineage>
</organism>
<sequence length="97" mass="11021">MDLTSELSSSEDEFCFDTVQDEIQRIHKEISGIESERSDEDDDIVVGVRTRKIRVIDSEPESESDAPQTSDKSEWTACDESREIPLRIKFTPGIGTR</sequence>
<evidence type="ECO:0000256" key="1">
    <source>
        <dbReference type="SAM" id="MobiDB-lite"/>
    </source>
</evidence>
<dbReference type="EMBL" id="JAHYIQ010000001">
    <property type="protein sequence ID" value="KAK1136566.1"/>
    <property type="molecule type" value="Genomic_DNA"/>
</dbReference>
<keyword evidence="3" id="KW-1185">Reference proteome</keyword>
<name>A0AA40KXE8_9HYME</name>
<evidence type="ECO:0000313" key="3">
    <source>
        <dbReference type="Proteomes" id="UP001177670"/>
    </source>
</evidence>
<reference evidence="2" key="1">
    <citation type="submission" date="2021-10" db="EMBL/GenBank/DDBJ databases">
        <title>Melipona bicolor Genome sequencing and assembly.</title>
        <authorList>
            <person name="Araujo N.S."/>
            <person name="Arias M.C."/>
        </authorList>
    </citation>
    <scope>NUCLEOTIDE SEQUENCE</scope>
    <source>
        <strain evidence="2">USP_2M_L1-L4_2017</strain>
        <tissue evidence="2">Whole body</tissue>
    </source>
</reference>
<proteinExistence type="predicted"/>
<feature type="region of interest" description="Disordered" evidence="1">
    <location>
        <begin position="56"/>
        <end position="78"/>
    </location>
</feature>
<comment type="caution">
    <text evidence="2">The sequence shown here is derived from an EMBL/GenBank/DDBJ whole genome shotgun (WGS) entry which is preliminary data.</text>
</comment>
<gene>
    <name evidence="2" type="ORF">K0M31_001112</name>
</gene>